<keyword evidence="10" id="KW-0406">Ion transport</keyword>
<comment type="similarity">
    <text evidence="3">Belongs to the multi antimicrobial extrusion (MATE) (TC 2.A.66.1) family.</text>
</comment>
<comment type="caution">
    <text evidence="14">The sequence shown here is derived from an EMBL/GenBank/DDBJ whole genome shotgun (WGS) entry which is preliminary data.</text>
</comment>
<name>A0A940SK80_9BACI</name>
<feature type="transmembrane region" description="Helical" evidence="13">
    <location>
        <begin position="361"/>
        <end position="379"/>
    </location>
</feature>
<feature type="transmembrane region" description="Helical" evidence="13">
    <location>
        <begin position="422"/>
        <end position="439"/>
    </location>
</feature>
<keyword evidence="7" id="KW-1003">Cell membrane</keyword>
<reference evidence="14" key="1">
    <citation type="submission" date="2021-04" db="EMBL/GenBank/DDBJ databases">
        <title>Genome seq and assembly of Bacillus sp.</title>
        <authorList>
            <person name="Chhetri G."/>
        </authorList>
    </citation>
    <scope>NUCLEOTIDE SEQUENCE</scope>
    <source>
        <strain evidence="14">RG28</strain>
    </source>
</reference>
<dbReference type="InterPro" id="IPR050222">
    <property type="entry name" value="MATE_MdtK"/>
</dbReference>
<feature type="transmembrane region" description="Helical" evidence="13">
    <location>
        <begin position="196"/>
        <end position="218"/>
    </location>
</feature>
<dbReference type="PANTHER" id="PTHR43298">
    <property type="entry name" value="MULTIDRUG RESISTANCE PROTEIN NORM-RELATED"/>
    <property type="match status" value="1"/>
</dbReference>
<dbReference type="NCBIfam" id="TIGR00797">
    <property type="entry name" value="matE"/>
    <property type="match status" value="1"/>
</dbReference>
<protein>
    <recommendedName>
        <fullName evidence="4">Probable multidrug resistance protein NorM</fullName>
    </recommendedName>
    <alternativeName>
        <fullName evidence="12">Multidrug-efflux transporter</fullName>
    </alternativeName>
</protein>
<dbReference type="PIRSF" id="PIRSF006603">
    <property type="entry name" value="DinF"/>
    <property type="match status" value="1"/>
</dbReference>
<sequence>MEGKMTSSVKKKITRFLKLLLPILVTQVTLFAMSFFDTVMSGNYGPKDLAGVAIGVSVWVPISTGLTGILIAVTTLVANYNGAQQKEKIAPLITQGLYLALTVGVAIIIIGSFLINPVLDHMNLEKHVRTVAYHFLRALSFGIIPLFLYSVLRYFIDGIGRTRTTMIITVLSVPINVVLNYFLIFGNAGFPRLGGVGAGVASAITYWIILGLATYIVLTKQPFTSYRVLRTFSPISFSAWKTILKIGLPIGLSIFFEVSVFAVVTLLLSEFDTITIAAHTIAMNFASMLYMVPLSISMALTIAVGYEVGAKNFHSAKQYSIIGILMALLVASVFGLIIYLFRYDVAGIYTNDHTVQMMAGGFLIFAIFFQLFDAIAAPIQGALRGYKDVNITLLMMILAYWVVALPIGYFLATNTDWGAKGYWIGLISGLCFSAVTLFIRLNLLQKKKEETAAVAS</sequence>
<keyword evidence="5" id="KW-0813">Transport</keyword>
<organism evidence="14 15">
    <name type="scientific">Gottfriedia endophytica</name>
    <dbReference type="NCBI Taxonomy" id="2820819"/>
    <lineage>
        <taxon>Bacteria</taxon>
        <taxon>Bacillati</taxon>
        <taxon>Bacillota</taxon>
        <taxon>Bacilli</taxon>
        <taxon>Bacillales</taxon>
        <taxon>Bacillaceae</taxon>
        <taxon>Gottfriedia</taxon>
    </lineage>
</organism>
<dbReference type="GO" id="GO:0015297">
    <property type="term" value="F:antiporter activity"/>
    <property type="evidence" value="ECO:0007669"/>
    <property type="project" value="UniProtKB-KW"/>
</dbReference>
<evidence type="ECO:0000313" key="15">
    <source>
        <dbReference type="Proteomes" id="UP000682134"/>
    </source>
</evidence>
<proteinExistence type="inferred from homology"/>
<evidence type="ECO:0000256" key="4">
    <source>
        <dbReference type="ARBA" id="ARBA00020268"/>
    </source>
</evidence>
<keyword evidence="8 13" id="KW-0812">Transmembrane</keyword>
<evidence type="ECO:0000256" key="5">
    <source>
        <dbReference type="ARBA" id="ARBA00022448"/>
    </source>
</evidence>
<keyword evidence="9 13" id="KW-1133">Transmembrane helix</keyword>
<feature type="transmembrane region" description="Helical" evidence="13">
    <location>
        <begin position="288"/>
        <end position="309"/>
    </location>
</feature>
<evidence type="ECO:0000313" key="14">
    <source>
        <dbReference type="EMBL" id="MBP0724968.1"/>
    </source>
</evidence>
<feature type="transmembrane region" description="Helical" evidence="13">
    <location>
        <begin position="246"/>
        <end position="268"/>
    </location>
</feature>
<feature type="transmembrane region" description="Helical" evidence="13">
    <location>
        <begin position="56"/>
        <end position="77"/>
    </location>
</feature>
<keyword evidence="6" id="KW-0050">Antiport</keyword>
<dbReference type="InterPro" id="IPR048279">
    <property type="entry name" value="MdtK-like"/>
</dbReference>
<evidence type="ECO:0000256" key="8">
    <source>
        <dbReference type="ARBA" id="ARBA00022692"/>
    </source>
</evidence>
<keyword evidence="11 13" id="KW-0472">Membrane</keyword>
<evidence type="ECO:0000256" key="7">
    <source>
        <dbReference type="ARBA" id="ARBA00022475"/>
    </source>
</evidence>
<keyword evidence="15" id="KW-1185">Reference proteome</keyword>
<evidence type="ECO:0000256" key="9">
    <source>
        <dbReference type="ARBA" id="ARBA00022989"/>
    </source>
</evidence>
<comment type="function">
    <text evidence="1">Multidrug efflux pump.</text>
</comment>
<evidence type="ECO:0000256" key="3">
    <source>
        <dbReference type="ARBA" id="ARBA00010199"/>
    </source>
</evidence>
<dbReference type="CDD" id="cd13131">
    <property type="entry name" value="MATE_NorM_like"/>
    <property type="match status" value="1"/>
</dbReference>
<gene>
    <name evidence="14" type="ORF">J5Y03_07165</name>
</gene>
<evidence type="ECO:0000256" key="6">
    <source>
        <dbReference type="ARBA" id="ARBA00022449"/>
    </source>
</evidence>
<dbReference type="GO" id="GO:0042910">
    <property type="term" value="F:xenobiotic transmembrane transporter activity"/>
    <property type="evidence" value="ECO:0007669"/>
    <property type="project" value="InterPro"/>
</dbReference>
<evidence type="ECO:0000256" key="10">
    <source>
        <dbReference type="ARBA" id="ARBA00023065"/>
    </source>
</evidence>
<dbReference type="Pfam" id="PF01554">
    <property type="entry name" value="MatE"/>
    <property type="match status" value="2"/>
</dbReference>
<dbReference type="EMBL" id="JAGIYQ010000004">
    <property type="protein sequence ID" value="MBP0724968.1"/>
    <property type="molecule type" value="Genomic_DNA"/>
</dbReference>
<evidence type="ECO:0000256" key="11">
    <source>
        <dbReference type="ARBA" id="ARBA00023136"/>
    </source>
</evidence>
<evidence type="ECO:0000256" key="13">
    <source>
        <dbReference type="SAM" id="Phobius"/>
    </source>
</evidence>
<dbReference type="GO" id="GO:0005886">
    <property type="term" value="C:plasma membrane"/>
    <property type="evidence" value="ECO:0007669"/>
    <property type="project" value="UniProtKB-SubCell"/>
</dbReference>
<dbReference type="GO" id="GO:0006811">
    <property type="term" value="P:monoatomic ion transport"/>
    <property type="evidence" value="ECO:0007669"/>
    <property type="project" value="UniProtKB-KW"/>
</dbReference>
<dbReference type="Proteomes" id="UP000682134">
    <property type="component" value="Unassembled WGS sequence"/>
</dbReference>
<dbReference type="InterPro" id="IPR002528">
    <property type="entry name" value="MATE_fam"/>
</dbReference>
<feature type="transmembrane region" description="Helical" evidence="13">
    <location>
        <begin position="16"/>
        <end position="36"/>
    </location>
</feature>
<dbReference type="PANTHER" id="PTHR43298:SF2">
    <property type="entry name" value="FMN_FAD EXPORTER YEEO-RELATED"/>
    <property type="match status" value="1"/>
</dbReference>
<feature type="transmembrane region" description="Helical" evidence="13">
    <location>
        <begin position="164"/>
        <end position="184"/>
    </location>
</feature>
<feature type="transmembrane region" description="Helical" evidence="13">
    <location>
        <begin position="131"/>
        <end position="152"/>
    </location>
</feature>
<feature type="transmembrane region" description="Helical" evidence="13">
    <location>
        <begin position="391"/>
        <end position="410"/>
    </location>
</feature>
<evidence type="ECO:0000256" key="12">
    <source>
        <dbReference type="ARBA" id="ARBA00031636"/>
    </source>
</evidence>
<feature type="transmembrane region" description="Helical" evidence="13">
    <location>
        <begin position="321"/>
        <end position="341"/>
    </location>
</feature>
<comment type="subcellular location">
    <subcellularLocation>
        <location evidence="2">Cell membrane</location>
        <topology evidence="2">Multi-pass membrane protein</topology>
    </subcellularLocation>
</comment>
<feature type="transmembrane region" description="Helical" evidence="13">
    <location>
        <begin position="97"/>
        <end position="119"/>
    </location>
</feature>
<evidence type="ECO:0000256" key="2">
    <source>
        <dbReference type="ARBA" id="ARBA00004651"/>
    </source>
</evidence>
<accession>A0A940SK80</accession>
<evidence type="ECO:0000256" key="1">
    <source>
        <dbReference type="ARBA" id="ARBA00003408"/>
    </source>
</evidence>
<dbReference type="AlphaFoldDB" id="A0A940SK80"/>